<accession>A0A7K0DSI3</accession>
<evidence type="ECO:0000313" key="1">
    <source>
        <dbReference type="EMBL" id="MQY28719.1"/>
    </source>
</evidence>
<comment type="caution">
    <text evidence="1">The sequence shown here is derived from an EMBL/GenBank/DDBJ whole genome shotgun (WGS) entry which is preliminary data.</text>
</comment>
<organism evidence="1 2">
    <name type="scientific">Nocardia aurantia</name>
    <dbReference type="NCBI Taxonomy" id="2585199"/>
    <lineage>
        <taxon>Bacteria</taxon>
        <taxon>Bacillati</taxon>
        <taxon>Actinomycetota</taxon>
        <taxon>Actinomycetes</taxon>
        <taxon>Mycobacteriales</taxon>
        <taxon>Nocardiaceae</taxon>
        <taxon>Nocardia</taxon>
    </lineage>
</organism>
<protein>
    <submittedName>
        <fullName evidence="1">Uncharacterized protein</fullName>
    </submittedName>
</protein>
<dbReference type="AlphaFoldDB" id="A0A7K0DSI3"/>
<dbReference type="Proteomes" id="UP000431401">
    <property type="component" value="Unassembled WGS sequence"/>
</dbReference>
<reference evidence="1 2" key="1">
    <citation type="submission" date="2019-10" db="EMBL/GenBank/DDBJ databases">
        <title>Nocardia macrotermitis sp. nov. and Nocardia aurantia sp. nov., isolated from the gut of fungus growing-termite Macrotermes natalensis.</title>
        <authorList>
            <person name="Benndorf R."/>
            <person name="Schwitalla J."/>
            <person name="Martin K."/>
            <person name="De Beer W."/>
            <person name="Kaster A.-K."/>
            <person name="Vollmers J."/>
            <person name="Poulsen M."/>
            <person name="Beemelmanns C."/>
        </authorList>
    </citation>
    <scope>NUCLEOTIDE SEQUENCE [LARGE SCALE GENOMIC DNA]</scope>
    <source>
        <strain evidence="1 2">RB56</strain>
    </source>
</reference>
<name>A0A7K0DSI3_9NOCA</name>
<gene>
    <name evidence="1" type="ORF">NRB56_43030</name>
</gene>
<keyword evidence="2" id="KW-1185">Reference proteome</keyword>
<sequence length="34" mass="3691">MNDNDFSVVIAAALPVSFPGRITRSFERPDAPLS</sequence>
<proteinExistence type="predicted"/>
<dbReference type="EMBL" id="WEGI01000009">
    <property type="protein sequence ID" value="MQY28719.1"/>
    <property type="molecule type" value="Genomic_DNA"/>
</dbReference>
<evidence type="ECO:0000313" key="2">
    <source>
        <dbReference type="Proteomes" id="UP000431401"/>
    </source>
</evidence>